<reference evidence="1" key="1">
    <citation type="journal article" date="2023" name="G3 (Bethesda)">
        <title>Whole genome assembly and annotation of the endangered Caribbean coral Acropora cervicornis.</title>
        <authorList>
            <person name="Selwyn J.D."/>
            <person name="Vollmer S.V."/>
        </authorList>
    </citation>
    <scope>NUCLEOTIDE SEQUENCE</scope>
    <source>
        <strain evidence="1">K2</strain>
    </source>
</reference>
<reference evidence="1" key="2">
    <citation type="journal article" date="2023" name="Science">
        <title>Genomic signatures of disease resistance in endangered staghorn corals.</title>
        <authorList>
            <person name="Vollmer S.V."/>
            <person name="Selwyn J.D."/>
            <person name="Despard B.A."/>
            <person name="Roesel C.L."/>
        </authorList>
    </citation>
    <scope>NUCLEOTIDE SEQUENCE</scope>
    <source>
        <strain evidence="1">K2</strain>
    </source>
</reference>
<evidence type="ECO:0000313" key="2">
    <source>
        <dbReference type="Proteomes" id="UP001249851"/>
    </source>
</evidence>
<comment type="caution">
    <text evidence="1">The sequence shown here is derived from an EMBL/GenBank/DDBJ whole genome shotgun (WGS) entry which is preliminary data.</text>
</comment>
<proteinExistence type="predicted"/>
<gene>
    <name evidence="1" type="ORF">P5673_030645</name>
</gene>
<accession>A0AAD9UT53</accession>
<dbReference type="Proteomes" id="UP001249851">
    <property type="component" value="Unassembled WGS sequence"/>
</dbReference>
<keyword evidence="2" id="KW-1185">Reference proteome</keyword>
<sequence>MEPPAPTKQRSTWALSSPLSDKAAFLNMHEISLSSSKGKQLGVFRRPEDVGITAEYLNPSFLVKKPNGLSLLSLMWARTVSRNHLCFLMLTQPCDSSPSGHTSLSLT</sequence>
<name>A0AAD9UT53_ACRCE</name>
<protein>
    <submittedName>
        <fullName evidence="1">Uncharacterized protein</fullName>
    </submittedName>
</protein>
<dbReference type="EMBL" id="JARQWQ010000133">
    <property type="protein sequence ID" value="KAK2549016.1"/>
    <property type="molecule type" value="Genomic_DNA"/>
</dbReference>
<dbReference type="AlphaFoldDB" id="A0AAD9UT53"/>
<organism evidence="1 2">
    <name type="scientific">Acropora cervicornis</name>
    <name type="common">Staghorn coral</name>
    <dbReference type="NCBI Taxonomy" id="6130"/>
    <lineage>
        <taxon>Eukaryota</taxon>
        <taxon>Metazoa</taxon>
        <taxon>Cnidaria</taxon>
        <taxon>Anthozoa</taxon>
        <taxon>Hexacorallia</taxon>
        <taxon>Scleractinia</taxon>
        <taxon>Astrocoeniina</taxon>
        <taxon>Acroporidae</taxon>
        <taxon>Acropora</taxon>
    </lineage>
</organism>
<evidence type="ECO:0000313" key="1">
    <source>
        <dbReference type="EMBL" id="KAK2549016.1"/>
    </source>
</evidence>